<proteinExistence type="predicted"/>
<gene>
    <name evidence="1" type="ORF">OUZ56_019659</name>
</gene>
<protein>
    <submittedName>
        <fullName evidence="1">Uncharacterized protein</fullName>
    </submittedName>
</protein>
<comment type="caution">
    <text evidence="1">The sequence shown here is derived from an EMBL/GenBank/DDBJ whole genome shotgun (WGS) entry which is preliminary data.</text>
</comment>
<keyword evidence="2" id="KW-1185">Reference proteome</keyword>
<accession>A0ABQ9ZC78</accession>
<dbReference type="Proteomes" id="UP001234178">
    <property type="component" value="Unassembled WGS sequence"/>
</dbReference>
<name>A0ABQ9ZC78_9CRUS</name>
<sequence length="69" mass="7828">MAALQWKKSAHHADLHNAGFIFGLSLDDSCIVNIFLLLGLWNIGCLDANQVSWEDRGKMFKQEKPKAER</sequence>
<evidence type="ECO:0000313" key="2">
    <source>
        <dbReference type="Proteomes" id="UP001234178"/>
    </source>
</evidence>
<evidence type="ECO:0000313" key="1">
    <source>
        <dbReference type="EMBL" id="KAK4010514.1"/>
    </source>
</evidence>
<dbReference type="EMBL" id="JAOYFB010000003">
    <property type="protein sequence ID" value="KAK4010514.1"/>
    <property type="molecule type" value="Genomic_DNA"/>
</dbReference>
<reference evidence="1 2" key="1">
    <citation type="journal article" date="2023" name="Nucleic Acids Res.">
        <title>The hologenome of Daphnia magna reveals possible DNA methylation and microbiome-mediated evolution of the host genome.</title>
        <authorList>
            <person name="Chaturvedi A."/>
            <person name="Li X."/>
            <person name="Dhandapani V."/>
            <person name="Marshall H."/>
            <person name="Kissane S."/>
            <person name="Cuenca-Cambronero M."/>
            <person name="Asole G."/>
            <person name="Calvet F."/>
            <person name="Ruiz-Romero M."/>
            <person name="Marangio P."/>
            <person name="Guigo R."/>
            <person name="Rago D."/>
            <person name="Mirbahai L."/>
            <person name="Eastwood N."/>
            <person name="Colbourne J.K."/>
            <person name="Zhou J."/>
            <person name="Mallon E."/>
            <person name="Orsini L."/>
        </authorList>
    </citation>
    <scope>NUCLEOTIDE SEQUENCE [LARGE SCALE GENOMIC DNA]</scope>
    <source>
        <strain evidence="1">LRV0_1</strain>
    </source>
</reference>
<organism evidence="1 2">
    <name type="scientific">Daphnia magna</name>
    <dbReference type="NCBI Taxonomy" id="35525"/>
    <lineage>
        <taxon>Eukaryota</taxon>
        <taxon>Metazoa</taxon>
        <taxon>Ecdysozoa</taxon>
        <taxon>Arthropoda</taxon>
        <taxon>Crustacea</taxon>
        <taxon>Branchiopoda</taxon>
        <taxon>Diplostraca</taxon>
        <taxon>Cladocera</taxon>
        <taxon>Anomopoda</taxon>
        <taxon>Daphniidae</taxon>
        <taxon>Daphnia</taxon>
    </lineage>
</organism>